<dbReference type="PROSITE" id="PS50943">
    <property type="entry name" value="HTH_CROC1"/>
    <property type="match status" value="1"/>
</dbReference>
<gene>
    <name evidence="3" type="primary">sinR</name>
    <name evidence="3" type="ORF">GCM10007096_19910</name>
</gene>
<feature type="domain" description="HTH cro/C1-type" evidence="2">
    <location>
        <begin position="6"/>
        <end position="61"/>
    </location>
</feature>
<comment type="caution">
    <text evidence="3">The sequence shown here is derived from an EMBL/GenBank/DDBJ whole genome shotgun (WGS) entry which is preliminary data.</text>
</comment>
<dbReference type="PANTHER" id="PTHR46797:SF1">
    <property type="entry name" value="METHYLPHOSPHONATE SYNTHASE"/>
    <property type="match status" value="1"/>
</dbReference>
<accession>A0A8J2ZVS8</accession>
<evidence type="ECO:0000313" key="4">
    <source>
        <dbReference type="Proteomes" id="UP000656813"/>
    </source>
</evidence>
<dbReference type="PANTHER" id="PTHR46797">
    <property type="entry name" value="HTH-TYPE TRANSCRIPTIONAL REGULATOR"/>
    <property type="match status" value="1"/>
</dbReference>
<sequence length="123" mass="14416">MIGRNIQEVRKERGFTLSEVADQAHISKSYLSNIERNVNKNPSIQVLKKIALALDVDLRVILNGIKQQPQPLEKEWLDFIYDLKTSGIDKDQVKDYRTLIEFIQWQKRKENDTCNDNKEKNNS</sequence>
<dbReference type="EMBL" id="BMFV01000013">
    <property type="protein sequence ID" value="GGH81669.1"/>
    <property type="molecule type" value="Genomic_DNA"/>
</dbReference>
<dbReference type="AlphaFoldDB" id="A0A8J2ZVS8"/>
<reference evidence="3" key="1">
    <citation type="journal article" date="2014" name="Int. J. Syst. Evol. Microbiol.">
        <title>Complete genome sequence of Corynebacterium casei LMG S-19264T (=DSM 44701T), isolated from a smear-ripened cheese.</title>
        <authorList>
            <consortium name="US DOE Joint Genome Institute (JGI-PGF)"/>
            <person name="Walter F."/>
            <person name="Albersmeier A."/>
            <person name="Kalinowski J."/>
            <person name="Ruckert C."/>
        </authorList>
    </citation>
    <scope>NUCLEOTIDE SEQUENCE</scope>
    <source>
        <strain evidence="3">CGMCC 1.12777</strain>
    </source>
</reference>
<keyword evidence="4" id="KW-1185">Reference proteome</keyword>
<organism evidence="3 4">
    <name type="scientific">Pullulanibacillus pueri</name>
    <dbReference type="NCBI Taxonomy" id="1437324"/>
    <lineage>
        <taxon>Bacteria</taxon>
        <taxon>Bacillati</taxon>
        <taxon>Bacillota</taxon>
        <taxon>Bacilli</taxon>
        <taxon>Bacillales</taxon>
        <taxon>Sporolactobacillaceae</taxon>
        <taxon>Pullulanibacillus</taxon>
    </lineage>
</organism>
<protein>
    <submittedName>
        <fullName evidence="3">Transcriptional regulator</fullName>
    </submittedName>
</protein>
<evidence type="ECO:0000259" key="2">
    <source>
        <dbReference type="PROSITE" id="PS50943"/>
    </source>
</evidence>
<dbReference type="InterPro" id="IPR001387">
    <property type="entry name" value="Cro/C1-type_HTH"/>
</dbReference>
<name>A0A8J2ZVS8_9BACL</name>
<evidence type="ECO:0000313" key="3">
    <source>
        <dbReference type="EMBL" id="GGH81669.1"/>
    </source>
</evidence>
<dbReference type="SUPFAM" id="SSF47413">
    <property type="entry name" value="lambda repressor-like DNA-binding domains"/>
    <property type="match status" value="1"/>
</dbReference>
<dbReference type="Pfam" id="PF01381">
    <property type="entry name" value="HTH_3"/>
    <property type="match status" value="1"/>
</dbReference>
<dbReference type="Gene3D" id="1.10.260.40">
    <property type="entry name" value="lambda repressor-like DNA-binding domains"/>
    <property type="match status" value="1"/>
</dbReference>
<reference evidence="3" key="2">
    <citation type="submission" date="2020-09" db="EMBL/GenBank/DDBJ databases">
        <authorList>
            <person name="Sun Q."/>
            <person name="Zhou Y."/>
        </authorList>
    </citation>
    <scope>NUCLEOTIDE SEQUENCE</scope>
    <source>
        <strain evidence="3">CGMCC 1.12777</strain>
    </source>
</reference>
<dbReference type="RefSeq" id="WP_188497250.1">
    <property type="nucleotide sequence ID" value="NZ_BMFV01000013.1"/>
</dbReference>
<dbReference type="GO" id="GO:0003677">
    <property type="term" value="F:DNA binding"/>
    <property type="evidence" value="ECO:0007669"/>
    <property type="project" value="UniProtKB-KW"/>
</dbReference>
<dbReference type="GO" id="GO:0003700">
    <property type="term" value="F:DNA-binding transcription factor activity"/>
    <property type="evidence" value="ECO:0007669"/>
    <property type="project" value="TreeGrafter"/>
</dbReference>
<dbReference type="InterPro" id="IPR050807">
    <property type="entry name" value="TransReg_Diox_bact_type"/>
</dbReference>
<dbReference type="InterPro" id="IPR010982">
    <property type="entry name" value="Lambda_DNA-bd_dom_sf"/>
</dbReference>
<keyword evidence="1" id="KW-0238">DNA-binding</keyword>
<proteinExistence type="predicted"/>
<evidence type="ECO:0000256" key="1">
    <source>
        <dbReference type="ARBA" id="ARBA00023125"/>
    </source>
</evidence>
<dbReference type="CDD" id="cd00093">
    <property type="entry name" value="HTH_XRE"/>
    <property type="match status" value="1"/>
</dbReference>
<dbReference type="Proteomes" id="UP000656813">
    <property type="component" value="Unassembled WGS sequence"/>
</dbReference>
<dbReference type="SMART" id="SM00530">
    <property type="entry name" value="HTH_XRE"/>
    <property type="match status" value="1"/>
</dbReference>
<dbReference type="GO" id="GO:0005829">
    <property type="term" value="C:cytosol"/>
    <property type="evidence" value="ECO:0007669"/>
    <property type="project" value="TreeGrafter"/>
</dbReference>